<evidence type="ECO:0000259" key="1">
    <source>
        <dbReference type="PROSITE" id="PS51691"/>
    </source>
</evidence>
<accession>A0A6D0XPX2</accession>
<name>A0A6D0XPX2_ECOLX</name>
<organism evidence="2">
    <name type="scientific">Escherichia coli</name>
    <dbReference type="NCBI Taxonomy" id="562"/>
    <lineage>
        <taxon>Bacteria</taxon>
        <taxon>Pseudomonadati</taxon>
        <taxon>Pseudomonadota</taxon>
        <taxon>Gammaproteobacteria</taxon>
        <taxon>Enterobacterales</taxon>
        <taxon>Enterobacteriaceae</taxon>
        <taxon>Escherichia</taxon>
    </lineage>
</organism>
<protein>
    <recommendedName>
        <fullName evidence="1">Peptidase S6 domain-containing protein</fullName>
    </recommendedName>
</protein>
<dbReference type="EMBL" id="JAAECA010000181">
    <property type="protein sequence ID" value="NDL81307.1"/>
    <property type="molecule type" value="Genomic_DNA"/>
</dbReference>
<feature type="non-terminal residue" evidence="2">
    <location>
        <position position="113"/>
    </location>
</feature>
<evidence type="ECO:0000313" key="2">
    <source>
        <dbReference type="EMBL" id="NDL81307.1"/>
    </source>
</evidence>
<reference evidence="2" key="1">
    <citation type="submission" date="2020-01" db="EMBL/GenBank/DDBJ databases">
        <title>Draft Genome Sequences of Shiga Toxin-Producing Escherichia coli from Food and Clinical samples.</title>
        <authorList>
            <person name="Alotaibi K."/>
            <person name="Han J."/>
            <person name="Kim M."/>
            <person name="Khan A."/>
        </authorList>
    </citation>
    <scope>NUCLEOTIDE SEQUENCE</scope>
    <source>
        <strain evidence="2">EC872416</strain>
    </source>
</reference>
<sequence>MPDFSSVDSTGVATLINPQYVASVKHNGGYQNVVFGKKSNSPDYDHYNYKIVDRNNHSRLDFHAPRLNKLVTETAPSALTELAKNLKTPEDLSQFDRLLKKLSVEAALNAEMT</sequence>
<dbReference type="Pfam" id="PF02395">
    <property type="entry name" value="Peptidase_S6"/>
    <property type="match status" value="1"/>
</dbReference>
<dbReference type="InterPro" id="IPR030396">
    <property type="entry name" value="Peptidase_S6_dom"/>
</dbReference>
<dbReference type="AlphaFoldDB" id="A0A6D0XPX2"/>
<proteinExistence type="predicted"/>
<feature type="domain" description="Peptidase S6" evidence="1">
    <location>
        <begin position="1"/>
        <end position="113"/>
    </location>
</feature>
<dbReference type="PROSITE" id="PS51691">
    <property type="entry name" value="PEPTIDASE_S6"/>
    <property type="match status" value="1"/>
</dbReference>
<gene>
    <name evidence="2" type="ORF">GXK51_22145</name>
</gene>
<comment type="caution">
    <text evidence="2">The sequence shown here is derived from an EMBL/GenBank/DDBJ whole genome shotgun (WGS) entry which is preliminary data.</text>
</comment>
<dbReference type="GO" id="GO:0004175">
    <property type="term" value="F:endopeptidase activity"/>
    <property type="evidence" value="ECO:0007669"/>
    <property type="project" value="InterPro"/>
</dbReference>
<dbReference type="Gene3D" id="2.40.10.120">
    <property type="match status" value="1"/>
</dbReference>